<dbReference type="InterPro" id="IPR003593">
    <property type="entry name" value="AAA+_ATPase"/>
</dbReference>
<evidence type="ECO:0000256" key="1">
    <source>
        <dbReference type="ARBA" id="ARBA00022448"/>
    </source>
</evidence>
<evidence type="ECO:0000256" key="8">
    <source>
        <dbReference type="ARBA" id="ARBA00023136"/>
    </source>
</evidence>
<keyword evidence="7" id="KW-1278">Translocase</keyword>
<dbReference type="PANTHER" id="PTHR43790:SF3">
    <property type="entry name" value="D-ALLOSE IMPORT ATP-BINDING PROTEIN ALSA-RELATED"/>
    <property type="match status" value="1"/>
</dbReference>
<protein>
    <submittedName>
        <fullName evidence="10">Sugar ABC transporter ATP-binding protein</fullName>
    </submittedName>
</protein>
<dbReference type="InterPro" id="IPR017871">
    <property type="entry name" value="ABC_transporter-like_CS"/>
</dbReference>
<gene>
    <name evidence="10" type="ORF">NP439_23675</name>
</gene>
<keyword evidence="1" id="KW-0813">Transport</keyword>
<dbReference type="CDD" id="cd03216">
    <property type="entry name" value="ABC_Carb_Monos_I"/>
    <property type="match status" value="1"/>
</dbReference>
<dbReference type="InterPro" id="IPR003439">
    <property type="entry name" value="ABC_transporter-like_ATP-bd"/>
</dbReference>
<dbReference type="SMART" id="SM00382">
    <property type="entry name" value="AAA"/>
    <property type="match status" value="2"/>
</dbReference>
<evidence type="ECO:0000256" key="7">
    <source>
        <dbReference type="ARBA" id="ARBA00022967"/>
    </source>
</evidence>
<evidence type="ECO:0000256" key="5">
    <source>
        <dbReference type="ARBA" id="ARBA00022741"/>
    </source>
</evidence>
<evidence type="ECO:0000256" key="6">
    <source>
        <dbReference type="ARBA" id="ARBA00022840"/>
    </source>
</evidence>
<keyword evidence="5" id="KW-0547">Nucleotide-binding</keyword>
<proteinExistence type="predicted"/>
<dbReference type="CDD" id="cd03215">
    <property type="entry name" value="ABC_Carb_Monos_II"/>
    <property type="match status" value="1"/>
</dbReference>
<evidence type="ECO:0000313" key="10">
    <source>
        <dbReference type="EMBL" id="UUI02992.1"/>
    </source>
</evidence>
<dbReference type="EMBL" id="CP101914">
    <property type="protein sequence ID" value="UUI02992.1"/>
    <property type="molecule type" value="Genomic_DNA"/>
</dbReference>
<dbReference type="Gene3D" id="3.40.50.300">
    <property type="entry name" value="P-loop containing nucleotide triphosphate hydrolases"/>
    <property type="match status" value="2"/>
</dbReference>
<keyword evidence="2" id="KW-1003">Cell membrane</keyword>
<dbReference type="SUPFAM" id="SSF52540">
    <property type="entry name" value="P-loop containing nucleoside triphosphate hydrolases"/>
    <property type="match status" value="2"/>
</dbReference>
<evidence type="ECO:0000256" key="2">
    <source>
        <dbReference type="ARBA" id="ARBA00022475"/>
    </source>
</evidence>
<dbReference type="InterPro" id="IPR050107">
    <property type="entry name" value="ABC_carbohydrate_import_ATPase"/>
</dbReference>
<keyword evidence="11" id="KW-1185">Reference proteome</keyword>
<dbReference type="RefSeq" id="WP_256708179.1">
    <property type="nucleotide sequence ID" value="NZ_CP101914.1"/>
</dbReference>
<dbReference type="PROSITE" id="PS00211">
    <property type="entry name" value="ABC_TRANSPORTER_1"/>
    <property type="match status" value="2"/>
</dbReference>
<dbReference type="InterPro" id="IPR027417">
    <property type="entry name" value="P-loop_NTPase"/>
</dbReference>
<evidence type="ECO:0000259" key="9">
    <source>
        <dbReference type="PROSITE" id="PS50893"/>
    </source>
</evidence>
<dbReference type="PANTHER" id="PTHR43790">
    <property type="entry name" value="CARBOHYDRATE TRANSPORT ATP-BINDING PROTEIN MG119-RELATED"/>
    <property type="match status" value="1"/>
</dbReference>
<keyword evidence="8" id="KW-0472">Membrane</keyword>
<evidence type="ECO:0000256" key="4">
    <source>
        <dbReference type="ARBA" id="ARBA00022737"/>
    </source>
</evidence>
<feature type="domain" description="ABC transporter" evidence="9">
    <location>
        <begin position="5"/>
        <end position="243"/>
    </location>
</feature>
<evidence type="ECO:0000256" key="3">
    <source>
        <dbReference type="ARBA" id="ARBA00022597"/>
    </source>
</evidence>
<dbReference type="Proteomes" id="UP001059773">
    <property type="component" value="Chromosome"/>
</dbReference>
<dbReference type="GO" id="GO:0005524">
    <property type="term" value="F:ATP binding"/>
    <property type="evidence" value="ECO:0007669"/>
    <property type="project" value="UniProtKB-KW"/>
</dbReference>
<name>A0ABY5JVW4_9BACI</name>
<keyword evidence="3" id="KW-0762">Sugar transport</keyword>
<keyword evidence="4" id="KW-0677">Repeat</keyword>
<sequence length="506" mass="55947">MDDLLKMRSITKSFGPVEVLKDVDLTLMRGSVHALLGSNGAGKSTLMKILSGNHMSDSGEVYLKGKKISIVDPKSSKENGISIIHQEFNLIPDLTVYENVFLGKEIRKGFLNFINSKKESLKHTQKLIDKYGLDIDAEKPIRELSVGEQQVVEILKAISEDSSILIMDEPTAALSIKESERLFEVVESIKAQGIGIIYISHRLDEIQRICDYVTVMRDGKNIKEGGISEFSNEKIIEYMVGTKMENMFPEKNNIIGEDLLALNHLSNEFINNINISVKKGEILGLFGLIGSGHTKVLDALFGINKIMEGVILINGKEEKISSPSDAKKLGIAYVTENRKEEGLILDLGVTDNIIIPSMKLYASYGVKNQKKIMNAGKYYKEKLSIKLNHLSDPVVNLSGGNQQKVVLSKWLATQPEVILLSEPTRGIDVGARSEIYRILTNLTTEEEKAVLMASSDSEEVLGLSDRILIFFEGKIVAEIKAEEATPEILMEYASGARNAEGVKIDG</sequence>
<dbReference type="PROSITE" id="PS50893">
    <property type="entry name" value="ABC_TRANSPORTER_2"/>
    <property type="match status" value="2"/>
</dbReference>
<feature type="domain" description="ABC transporter" evidence="9">
    <location>
        <begin position="254"/>
        <end position="497"/>
    </location>
</feature>
<accession>A0ABY5JVW4</accession>
<evidence type="ECO:0000313" key="11">
    <source>
        <dbReference type="Proteomes" id="UP001059773"/>
    </source>
</evidence>
<keyword evidence="6 10" id="KW-0067">ATP-binding</keyword>
<dbReference type="Pfam" id="PF00005">
    <property type="entry name" value="ABC_tran"/>
    <property type="match status" value="2"/>
</dbReference>
<reference evidence="10" key="1">
    <citation type="submission" date="2022-07" db="EMBL/GenBank/DDBJ databases">
        <title>FELIX.</title>
        <authorList>
            <person name="Wan K.H."/>
            <person name="Park S."/>
            <person name="Lawrence Q."/>
            <person name="Eichenberger J.P."/>
            <person name="Booth B.W."/>
            <person name="Piaggio A.J."/>
            <person name="Chandler J.C."/>
            <person name="Franklin A.B."/>
            <person name="Celniker S.E."/>
        </authorList>
    </citation>
    <scope>NUCLEOTIDE SEQUENCE</scope>
    <source>
        <strain evidence="10">QA-1986 374</strain>
    </source>
</reference>
<organism evidence="10 11">
    <name type="scientific">Oceanobacillus jeddahense</name>
    <dbReference type="NCBI Taxonomy" id="1462527"/>
    <lineage>
        <taxon>Bacteria</taxon>
        <taxon>Bacillati</taxon>
        <taxon>Bacillota</taxon>
        <taxon>Bacilli</taxon>
        <taxon>Bacillales</taxon>
        <taxon>Bacillaceae</taxon>
        <taxon>Oceanobacillus</taxon>
    </lineage>
</organism>